<evidence type="ECO:0000313" key="3">
    <source>
        <dbReference type="Proteomes" id="UP000095342"/>
    </source>
</evidence>
<keyword evidence="3" id="KW-1185">Reference proteome</keyword>
<evidence type="ECO:0000259" key="1">
    <source>
        <dbReference type="Pfam" id="PF13417"/>
    </source>
</evidence>
<organism evidence="2 3">
    <name type="scientific">Acidihalobacter aeolianus</name>
    <dbReference type="NCBI Taxonomy" id="2792603"/>
    <lineage>
        <taxon>Bacteria</taxon>
        <taxon>Pseudomonadati</taxon>
        <taxon>Pseudomonadota</taxon>
        <taxon>Gammaproteobacteria</taxon>
        <taxon>Chromatiales</taxon>
        <taxon>Ectothiorhodospiraceae</taxon>
        <taxon>Acidihalobacter</taxon>
    </lineage>
</organism>
<dbReference type="Pfam" id="PF13417">
    <property type="entry name" value="GST_N_3"/>
    <property type="match status" value="1"/>
</dbReference>
<dbReference type="PROSITE" id="PS51354">
    <property type="entry name" value="GLUTAREDOXIN_2"/>
    <property type="match status" value="1"/>
</dbReference>
<evidence type="ECO:0000313" key="2">
    <source>
        <dbReference type="EMBL" id="AOV15967.1"/>
    </source>
</evidence>
<protein>
    <submittedName>
        <fullName evidence="2">Glutaredoxin</fullName>
    </submittedName>
</protein>
<dbReference type="RefSeq" id="WP_070071565.1">
    <property type="nucleotide sequence ID" value="NZ_CP017448.1"/>
</dbReference>
<accession>A0A1D8K4T0</accession>
<name>A0A1D8K4T0_9GAMM</name>
<sequence>MRPLIRLFFRTVRLVATPIMIAADRVTTPKGIERPAEEQAKVDAETRALRLYHFQSCPFCIKTRRAMKRLSLDIALRDVQHDPASRAELQAGGGEVKVPCLRIEEGDGSVRWMYESTDIIAYLDKRFAGAQPH</sequence>
<dbReference type="EMBL" id="CP017448">
    <property type="protein sequence ID" value="AOV15967.1"/>
    <property type="molecule type" value="Genomic_DNA"/>
</dbReference>
<dbReference type="InterPro" id="IPR036249">
    <property type="entry name" value="Thioredoxin-like_sf"/>
</dbReference>
<proteinExistence type="predicted"/>
<reference evidence="2 3" key="1">
    <citation type="submission" date="2016-09" db="EMBL/GenBank/DDBJ databases">
        <title>Acidihalobacter prosperus V6 (DSM14174).</title>
        <authorList>
            <person name="Khaleque H.N."/>
            <person name="Ramsay J.P."/>
            <person name="Murphy R.J.T."/>
            <person name="Kaksonen A.H."/>
            <person name="Boxall N.J."/>
            <person name="Watkin E.L.J."/>
        </authorList>
    </citation>
    <scope>NUCLEOTIDE SEQUENCE [LARGE SCALE GENOMIC DNA]</scope>
    <source>
        <strain evidence="2 3">V6</strain>
    </source>
</reference>
<dbReference type="AlphaFoldDB" id="A0A1D8K4T0"/>
<feature type="domain" description="GST N-terminal" evidence="1">
    <location>
        <begin position="51"/>
        <end position="129"/>
    </location>
</feature>
<dbReference type="Gene3D" id="3.40.30.10">
    <property type="entry name" value="Glutaredoxin"/>
    <property type="match status" value="1"/>
</dbReference>
<dbReference type="KEGG" id="aaeo:BJI67_01750"/>
<dbReference type="Proteomes" id="UP000095342">
    <property type="component" value="Chromosome"/>
</dbReference>
<dbReference type="InterPro" id="IPR004045">
    <property type="entry name" value="Glutathione_S-Trfase_N"/>
</dbReference>
<dbReference type="SUPFAM" id="SSF52833">
    <property type="entry name" value="Thioredoxin-like"/>
    <property type="match status" value="1"/>
</dbReference>
<gene>
    <name evidence="2" type="ORF">BJI67_01750</name>
</gene>